<dbReference type="InterPro" id="IPR033116">
    <property type="entry name" value="TRYPSIN_SER"/>
</dbReference>
<dbReference type="PROSITE" id="PS50240">
    <property type="entry name" value="TRYPSIN_DOM"/>
    <property type="match status" value="1"/>
</dbReference>
<reference evidence="8" key="1">
    <citation type="journal article" date="2020" name="bioRxiv">
        <title>Chromosome-level reference genome of the European wasp spider Argiope bruennichi: a resource for studies on range expansion and evolutionary adaptation.</title>
        <authorList>
            <person name="Sheffer M.M."/>
            <person name="Hoppe A."/>
            <person name="Krehenwinkel H."/>
            <person name="Uhl G."/>
            <person name="Kuss A.W."/>
            <person name="Jensen L."/>
            <person name="Jensen C."/>
            <person name="Gillespie R.G."/>
            <person name="Hoff K.J."/>
            <person name="Prost S."/>
        </authorList>
    </citation>
    <scope>NUCLEOTIDE SEQUENCE</scope>
</reference>
<keyword evidence="3 5" id="KW-0720">Serine protease</keyword>
<proteinExistence type="predicted"/>
<keyword evidence="1 5" id="KW-0645">Protease</keyword>
<dbReference type="PANTHER" id="PTHR24252">
    <property type="entry name" value="ACROSIN-RELATED"/>
    <property type="match status" value="1"/>
</dbReference>
<dbReference type="PROSITE" id="PS00135">
    <property type="entry name" value="TRYPSIN_SER"/>
    <property type="match status" value="1"/>
</dbReference>
<sequence length="261" mass="28729">MLGALFVFYIIQQFVLLKANSEDQVPVFDRIVGGQKAEENEFPFQASLQRKSKFGYFHTCGAALITNKWLLTAAHCIKINSTSWYKIMIGSSKLKPIDAENFYSIEMIVLKHGFDECNFNNDIALIQLTEPVRSLVQPIKLPDSSPDLNISASVIGWGATVDGGKASNDLLKAKVALISHDDCLNFYREVSETSMCAGYAEGGRDACQGDSGGPLIQTRNGETFLIGIVSWGIGCAEPNQPGVYTDVSLFTAWIKHYVPFK</sequence>
<evidence type="ECO:0000256" key="6">
    <source>
        <dbReference type="SAM" id="SignalP"/>
    </source>
</evidence>
<evidence type="ECO:0000256" key="4">
    <source>
        <dbReference type="ARBA" id="ARBA00023157"/>
    </source>
</evidence>
<evidence type="ECO:0000313" key="9">
    <source>
        <dbReference type="Proteomes" id="UP000807504"/>
    </source>
</evidence>
<keyword evidence="4" id="KW-1015">Disulfide bond</keyword>
<evidence type="ECO:0000256" key="3">
    <source>
        <dbReference type="ARBA" id="ARBA00022825"/>
    </source>
</evidence>
<dbReference type="PROSITE" id="PS00134">
    <property type="entry name" value="TRYPSIN_HIS"/>
    <property type="match status" value="1"/>
</dbReference>
<evidence type="ECO:0000256" key="1">
    <source>
        <dbReference type="ARBA" id="ARBA00022670"/>
    </source>
</evidence>
<dbReference type="SMART" id="SM00020">
    <property type="entry name" value="Tryp_SPc"/>
    <property type="match status" value="1"/>
</dbReference>
<name>A0A8T0FJ81_ARGBR</name>
<evidence type="ECO:0000256" key="5">
    <source>
        <dbReference type="RuleBase" id="RU363034"/>
    </source>
</evidence>
<dbReference type="InterPro" id="IPR009003">
    <property type="entry name" value="Peptidase_S1_PA"/>
</dbReference>
<dbReference type="InterPro" id="IPR001254">
    <property type="entry name" value="Trypsin_dom"/>
</dbReference>
<reference evidence="8" key="2">
    <citation type="submission" date="2020-06" db="EMBL/GenBank/DDBJ databases">
        <authorList>
            <person name="Sheffer M."/>
        </authorList>
    </citation>
    <scope>NUCLEOTIDE SEQUENCE</scope>
</reference>
<keyword evidence="2 5" id="KW-0378">Hydrolase</keyword>
<accession>A0A8T0FJ81</accession>
<dbReference type="InterPro" id="IPR043504">
    <property type="entry name" value="Peptidase_S1_PA_chymotrypsin"/>
</dbReference>
<organism evidence="8 9">
    <name type="scientific">Argiope bruennichi</name>
    <name type="common">Wasp spider</name>
    <name type="synonym">Aranea bruennichi</name>
    <dbReference type="NCBI Taxonomy" id="94029"/>
    <lineage>
        <taxon>Eukaryota</taxon>
        <taxon>Metazoa</taxon>
        <taxon>Ecdysozoa</taxon>
        <taxon>Arthropoda</taxon>
        <taxon>Chelicerata</taxon>
        <taxon>Arachnida</taxon>
        <taxon>Araneae</taxon>
        <taxon>Araneomorphae</taxon>
        <taxon>Entelegynae</taxon>
        <taxon>Araneoidea</taxon>
        <taxon>Araneidae</taxon>
        <taxon>Argiope</taxon>
    </lineage>
</organism>
<evidence type="ECO:0000256" key="2">
    <source>
        <dbReference type="ARBA" id="ARBA00022801"/>
    </source>
</evidence>
<keyword evidence="9" id="KW-1185">Reference proteome</keyword>
<dbReference type="AlphaFoldDB" id="A0A8T0FJ81"/>
<dbReference type="EMBL" id="JABXBU010000011">
    <property type="protein sequence ID" value="KAF8791071.1"/>
    <property type="molecule type" value="Genomic_DNA"/>
</dbReference>
<dbReference type="Proteomes" id="UP000807504">
    <property type="component" value="Unassembled WGS sequence"/>
</dbReference>
<evidence type="ECO:0000313" key="8">
    <source>
        <dbReference type="EMBL" id="KAF8791071.1"/>
    </source>
</evidence>
<dbReference type="PANTHER" id="PTHR24252:SF7">
    <property type="entry name" value="HYALIN"/>
    <property type="match status" value="1"/>
</dbReference>
<dbReference type="InterPro" id="IPR018114">
    <property type="entry name" value="TRYPSIN_HIS"/>
</dbReference>
<dbReference type="GO" id="GO:0004252">
    <property type="term" value="F:serine-type endopeptidase activity"/>
    <property type="evidence" value="ECO:0007669"/>
    <property type="project" value="InterPro"/>
</dbReference>
<comment type="caution">
    <text evidence="8">The sequence shown here is derived from an EMBL/GenBank/DDBJ whole genome shotgun (WGS) entry which is preliminary data.</text>
</comment>
<evidence type="ECO:0000259" key="7">
    <source>
        <dbReference type="PROSITE" id="PS50240"/>
    </source>
</evidence>
<dbReference type="PRINTS" id="PR00722">
    <property type="entry name" value="CHYMOTRYPSIN"/>
</dbReference>
<dbReference type="SUPFAM" id="SSF50494">
    <property type="entry name" value="Trypsin-like serine proteases"/>
    <property type="match status" value="1"/>
</dbReference>
<dbReference type="CDD" id="cd00190">
    <property type="entry name" value="Tryp_SPc"/>
    <property type="match status" value="1"/>
</dbReference>
<gene>
    <name evidence="8" type="ORF">HNY73_006000</name>
</gene>
<dbReference type="GO" id="GO:0006508">
    <property type="term" value="P:proteolysis"/>
    <property type="evidence" value="ECO:0007669"/>
    <property type="project" value="UniProtKB-KW"/>
</dbReference>
<feature type="domain" description="Peptidase S1" evidence="7">
    <location>
        <begin position="31"/>
        <end position="259"/>
    </location>
</feature>
<feature type="signal peptide" evidence="6">
    <location>
        <begin position="1"/>
        <end position="19"/>
    </location>
</feature>
<dbReference type="Gene3D" id="2.40.10.10">
    <property type="entry name" value="Trypsin-like serine proteases"/>
    <property type="match status" value="1"/>
</dbReference>
<keyword evidence="6" id="KW-0732">Signal</keyword>
<dbReference type="FunFam" id="2.40.10.10:FF:000003">
    <property type="entry name" value="Transmembrane serine protease 3"/>
    <property type="match status" value="1"/>
</dbReference>
<dbReference type="Pfam" id="PF00089">
    <property type="entry name" value="Trypsin"/>
    <property type="match status" value="1"/>
</dbReference>
<feature type="chain" id="PRO_5035794976" evidence="6">
    <location>
        <begin position="20"/>
        <end position="261"/>
    </location>
</feature>
<protein>
    <submittedName>
        <fullName evidence="8">Serine protease 33 like protein</fullName>
    </submittedName>
</protein>
<dbReference type="InterPro" id="IPR001314">
    <property type="entry name" value="Peptidase_S1A"/>
</dbReference>